<comment type="caution">
    <text evidence="2">The sequence shown here is derived from an EMBL/GenBank/DDBJ whole genome shotgun (WGS) entry which is preliminary data.</text>
</comment>
<dbReference type="PANTHER" id="PTHR17630">
    <property type="entry name" value="DIENELACTONE HYDROLASE"/>
    <property type="match status" value="1"/>
</dbReference>
<feature type="domain" description="Dienelactone hydrolase" evidence="1">
    <location>
        <begin position="75"/>
        <end position="274"/>
    </location>
</feature>
<reference evidence="3" key="2">
    <citation type="submission" date="2021-01" db="EMBL/GenBank/DDBJ databases">
        <authorList>
            <person name="Lovell J.T."/>
            <person name="Bentley N."/>
            <person name="Bhattarai G."/>
            <person name="Jenkins J.W."/>
            <person name="Sreedasyam A."/>
            <person name="Alarcon Y."/>
            <person name="Bock C."/>
            <person name="Boston L."/>
            <person name="Carlson J."/>
            <person name="Cervantes K."/>
            <person name="Clermont K."/>
            <person name="Krom N."/>
            <person name="Kubenka K."/>
            <person name="Mamidi S."/>
            <person name="Mattison C."/>
            <person name="Monteros M."/>
            <person name="Pisani C."/>
            <person name="Plott C."/>
            <person name="Rajasekar S."/>
            <person name="Rhein H.S."/>
            <person name="Rohla C."/>
            <person name="Song M."/>
            <person name="Hilaire R.S."/>
            <person name="Shu S."/>
            <person name="Wells L."/>
            <person name="Wang X."/>
            <person name="Webber J."/>
            <person name="Heerema R.J."/>
            <person name="Klein P."/>
            <person name="Conner P."/>
            <person name="Grauke L."/>
            <person name="Grimwood J."/>
            <person name="Schmutz J."/>
            <person name="Randall J.J."/>
        </authorList>
    </citation>
    <scope>NUCLEOTIDE SEQUENCE</scope>
    <source>
        <tissue evidence="3">Leaf</tissue>
    </source>
</reference>
<protein>
    <recommendedName>
        <fullName evidence="1">Dienelactone hydrolase domain-containing protein</fullName>
    </recommendedName>
</protein>
<evidence type="ECO:0000259" key="1">
    <source>
        <dbReference type="Pfam" id="PF01738"/>
    </source>
</evidence>
<evidence type="ECO:0000313" key="2">
    <source>
        <dbReference type="EMBL" id="KAG6647675.1"/>
    </source>
</evidence>
<sequence>MARLPKLIPFLSSTISKLAFLLSLAILLSLPLGFYSEDGTFSRHCLENPPVVNSSYGAGSVQNIGGHKAYVSGHLHSKLAIILVSDVYGYEAPHLRKIADKVAESGFYAVVPDFFFGDPFVANTSRTVQEWLKTHGTDEGSKNATRIIAALKGNGILAVGAAGFCWGGNVVVKVSKTYNIKAAVLLHPSWVTLDDIEAVKVPLSILAAELDKGTPANLLKQFEEALSKNKVDNFIKIFPNVKHGWTVRYNDTDPVAVKAAEESHQDMLHWLTKYLKKT</sequence>
<accession>A0A8T1PWX0</accession>
<evidence type="ECO:0000313" key="4">
    <source>
        <dbReference type="Proteomes" id="UP000811609"/>
    </source>
</evidence>
<dbReference type="SUPFAM" id="SSF53474">
    <property type="entry name" value="alpha/beta-Hydrolases"/>
    <property type="match status" value="1"/>
</dbReference>
<dbReference type="InterPro" id="IPR029058">
    <property type="entry name" value="AB_hydrolase_fold"/>
</dbReference>
<dbReference type="AlphaFoldDB" id="A0A8T1PWX0"/>
<organism evidence="2 4">
    <name type="scientific">Carya illinoinensis</name>
    <name type="common">Pecan</name>
    <dbReference type="NCBI Taxonomy" id="32201"/>
    <lineage>
        <taxon>Eukaryota</taxon>
        <taxon>Viridiplantae</taxon>
        <taxon>Streptophyta</taxon>
        <taxon>Embryophyta</taxon>
        <taxon>Tracheophyta</taxon>
        <taxon>Spermatophyta</taxon>
        <taxon>Magnoliopsida</taxon>
        <taxon>eudicotyledons</taxon>
        <taxon>Gunneridae</taxon>
        <taxon>Pentapetalae</taxon>
        <taxon>rosids</taxon>
        <taxon>fabids</taxon>
        <taxon>Fagales</taxon>
        <taxon>Juglandaceae</taxon>
        <taxon>Carya</taxon>
    </lineage>
</organism>
<gene>
    <name evidence="2" type="ORF">CIPAW_07G094700</name>
    <name evidence="3" type="ORF">I3842_07G097500</name>
</gene>
<dbReference type="EMBL" id="CM031831">
    <property type="protein sequence ID" value="KAG6703684.1"/>
    <property type="molecule type" value="Genomic_DNA"/>
</dbReference>
<dbReference type="PANTHER" id="PTHR17630:SF97">
    <property type="entry name" value="ENDO-1,31,4-BETA-D-GLUCANASE-LIKE"/>
    <property type="match status" value="1"/>
</dbReference>
<reference evidence="2" key="1">
    <citation type="submission" date="2020-12" db="EMBL/GenBank/DDBJ databases">
        <title>WGS assembly of Carya illinoinensis cv. Pawnee.</title>
        <authorList>
            <person name="Platts A."/>
            <person name="Shu S."/>
            <person name="Wright S."/>
            <person name="Barry K."/>
            <person name="Edger P."/>
            <person name="Pires J.C."/>
            <person name="Schmutz J."/>
        </authorList>
    </citation>
    <scope>NUCLEOTIDE SEQUENCE</scope>
    <source>
        <tissue evidence="2">Leaf</tissue>
    </source>
</reference>
<dbReference type="Pfam" id="PF01738">
    <property type="entry name" value="DLH"/>
    <property type="match status" value="1"/>
</dbReference>
<evidence type="ECO:0000313" key="3">
    <source>
        <dbReference type="EMBL" id="KAG6703684.1"/>
    </source>
</evidence>
<dbReference type="Gene3D" id="3.40.50.1820">
    <property type="entry name" value="alpha/beta hydrolase"/>
    <property type="match status" value="1"/>
</dbReference>
<dbReference type="EMBL" id="CM031815">
    <property type="protein sequence ID" value="KAG6647675.1"/>
    <property type="molecule type" value="Genomic_DNA"/>
</dbReference>
<dbReference type="Proteomes" id="UP000811246">
    <property type="component" value="Chromosome 7"/>
</dbReference>
<keyword evidence="4" id="KW-1185">Reference proteome</keyword>
<name>A0A8T1PWX0_CARIL</name>
<dbReference type="InterPro" id="IPR002925">
    <property type="entry name" value="Dienelactn_hydro"/>
</dbReference>
<dbReference type="GO" id="GO:0016787">
    <property type="term" value="F:hydrolase activity"/>
    <property type="evidence" value="ECO:0007669"/>
    <property type="project" value="InterPro"/>
</dbReference>
<dbReference type="OrthoDB" id="17560at2759"/>
<proteinExistence type="predicted"/>
<dbReference type="Proteomes" id="UP000811609">
    <property type="component" value="Chromosome 7"/>
</dbReference>